<feature type="region of interest" description="Disordered" evidence="4">
    <location>
        <begin position="305"/>
        <end position="344"/>
    </location>
</feature>
<evidence type="ECO:0000313" key="6">
    <source>
        <dbReference type="EMBL" id="GEU53975.1"/>
    </source>
</evidence>
<feature type="compositionally biased region" description="Basic and acidic residues" evidence="4">
    <location>
        <begin position="904"/>
        <end position="932"/>
    </location>
</feature>
<dbReference type="Pfam" id="PF07727">
    <property type="entry name" value="RVT_2"/>
    <property type="match status" value="1"/>
</dbReference>
<keyword evidence="1" id="KW-0064">Aspartyl protease</keyword>
<keyword evidence="2" id="KW-0863">Zinc-finger</keyword>
<dbReference type="SMART" id="SM00343">
    <property type="entry name" value="ZnF_C2HC"/>
    <property type="match status" value="1"/>
</dbReference>
<evidence type="ECO:0000256" key="1">
    <source>
        <dbReference type="ARBA" id="ARBA00022750"/>
    </source>
</evidence>
<dbReference type="EMBL" id="BKCJ010003257">
    <property type="protein sequence ID" value="GEU53975.1"/>
    <property type="molecule type" value="Genomic_DNA"/>
</dbReference>
<keyword evidence="3" id="KW-0175">Coiled coil</keyword>
<dbReference type="SUPFAM" id="SSF56672">
    <property type="entry name" value="DNA/RNA polymerases"/>
    <property type="match status" value="1"/>
</dbReference>
<protein>
    <recommendedName>
        <fullName evidence="5">CCHC-type domain-containing protein</fullName>
    </recommendedName>
</protein>
<organism evidence="6">
    <name type="scientific">Tanacetum cinerariifolium</name>
    <name type="common">Dalmatian daisy</name>
    <name type="synonym">Chrysanthemum cinerariifolium</name>
    <dbReference type="NCBI Taxonomy" id="118510"/>
    <lineage>
        <taxon>Eukaryota</taxon>
        <taxon>Viridiplantae</taxon>
        <taxon>Streptophyta</taxon>
        <taxon>Embryophyta</taxon>
        <taxon>Tracheophyta</taxon>
        <taxon>Spermatophyta</taxon>
        <taxon>Magnoliopsida</taxon>
        <taxon>eudicotyledons</taxon>
        <taxon>Gunneridae</taxon>
        <taxon>Pentapetalae</taxon>
        <taxon>asterids</taxon>
        <taxon>campanulids</taxon>
        <taxon>Asterales</taxon>
        <taxon>Asteraceae</taxon>
        <taxon>Asteroideae</taxon>
        <taxon>Anthemideae</taxon>
        <taxon>Anthemidinae</taxon>
        <taxon>Tanacetum</taxon>
    </lineage>
</organism>
<sequence length="1028" mass="115307">MEHEDGTIPYFHYHALWEVIVNGDLVSPVASASVDAEGPIPPKTAEQKLARKNELKVNSTLMLAIPDEHLLKFHACKDAKTKVECYNCHRRGHFARECRAPRNQRNRNRDDPTRNAPVDTSTTNALVQDGIGGYDWSFQAEEELTNFALLAYISQGSSSSSSSYSKITGPKEIRPVWDNTARVNHQNKSTHLHPKRNFVPATALTKSRQVPVNADKQSSLRATTSVSAAKRVNTAASRPNVNNALPTTYSYFKAYSPDQGVFDSGCFKHMTGNKSYLTDYQEIDGGFVTFGGNAKRVKITRKGLNSSKDKVADDAGKKSTKVPRKENEVQDPPKEGDKNDQEKDLRDQEAALRKQYKDANGNMMFTPISAAGSTYVNLGGLIPVNVATLPNANLPTNPLMPDLDDTADLHDTGIFNGAYDDEVEGAVANFNKLELTTFMDMKSAFLYGIIEEEVYVYQPLGFEDPHFPYKVYKDKGDPLLVHVYVDDIIFGSTKKSLCTKFKGLMHKKFRMSSMGELTFFLGLQVMQRDDEIFISQDKFVADILKKFDFSSVKTTSTLIETNKALLKDDEVEDVDVHLYRSMIGSLMYLTASRPDIMFAVCACARFQVTPKVSHLHAVKRIFRYLKGQPKLGLWYPKDLPFDLEAFSDSDYAGASLDRKSTTRDGISDEFGVKTGSYEKLVLNGCLDWNETAANDEIQFSAVSLTYYCYVKYALTVNPTVYTSCIKQFWSTTKVKNVNGEAQIQAQVDKRKVIITKASIRRDLRFKDEGGVDCLSNEVIFEQLTFSGHNAIFVISSHTKKVFANMKKEGDDFSGKVLDLEEAKTAQAKEIAGLKKRVKKLEQKRKSRTLRLKRLKKERRIDNIDQDVEITLVDDTRGRINEEDMFGVNDLDVDEVVVDVSATKGSEKAQEGSSKRAADKLEQEAAKRQRIEEENGSAELKRCLEIIHEDDDDVTIKATSLSSKSPTIVDYKIHKEGKKSFFKIIRADVNTACAQLVQLVYKVTTVFNKVNAASLRVTTADRVTTARWI</sequence>
<dbReference type="PROSITE" id="PS50158">
    <property type="entry name" value="ZF_CCHC"/>
    <property type="match status" value="1"/>
</dbReference>
<dbReference type="SUPFAM" id="SSF57756">
    <property type="entry name" value="Retrovirus zinc finger-like domains"/>
    <property type="match status" value="1"/>
</dbReference>
<feature type="coiled-coil region" evidence="3">
    <location>
        <begin position="823"/>
        <end position="857"/>
    </location>
</feature>
<dbReference type="GO" id="GO:0008270">
    <property type="term" value="F:zinc ion binding"/>
    <property type="evidence" value="ECO:0007669"/>
    <property type="project" value="UniProtKB-KW"/>
</dbReference>
<evidence type="ECO:0000256" key="2">
    <source>
        <dbReference type="PROSITE-ProRule" id="PRU00047"/>
    </source>
</evidence>
<dbReference type="Pfam" id="PF22936">
    <property type="entry name" value="Pol_BBD"/>
    <property type="match status" value="1"/>
</dbReference>
<keyword evidence="1" id="KW-0378">Hydrolase</keyword>
<dbReference type="InterPro" id="IPR043502">
    <property type="entry name" value="DNA/RNA_pol_sf"/>
</dbReference>
<accession>A0A6L2L0Y5</accession>
<reference evidence="6" key="1">
    <citation type="journal article" date="2019" name="Sci. Rep.">
        <title>Draft genome of Tanacetum cinerariifolium, the natural source of mosquito coil.</title>
        <authorList>
            <person name="Yamashiro T."/>
            <person name="Shiraishi A."/>
            <person name="Satake H."/>
            <person name="Nakayama K."/>
        </authorList>
    </citation>
    <scope>NUCLEOTIDE SEQUENCE</scope>
</reference>
<dbReference type="Gene3D" id="4.10.60.10">
    <property type="entry name" value="Zinc finger, CCHC-type"/>
    <property type="match status" value="1"/>
</dbReference>
<gene>
    <name evidence="6" type="ORF">Tci_025953</name>
</gene>
<dbReference type="InterPro" id="IPR036875">
    <property type="entry name" value="Znf_CCHC_sf"/>
</dbReference>
<feature type="region of interest" description="Disordered" evidence="4">
    <location>
        <begin position="100"/>
        <end position="121"/>
    </location>
</feature>
<evidence type="ECO:0000256" key="4">
    <source>
        <dbReference type="SAM" id="MobiDB-lite"/>
    </source>
</evidence>
<dbReference type="GO" id="GO:0004190">
    <property type="term" value="F:aspartic-type endopeptidase activity"/>
    <property type="evidence" value="ECO:0007669"/>
    <property type="project" value="UniProtKB-KW"/>
</dbReference>
<keyword evidence="1" id="KW-0645">Protease</keyword>
<feature type="compositionally biased region" description="Basic and acidic residues" evidence="4">
    <location>
        <begin position="307"/>
        <end position="344"/>
    </location>
</feature>
<dbReference type="PANTHER" id="PTHR11439">
    <property type="entry name" value="GAG-POL-RELATED RETROTRANSPOSON"/>
    <property type="match status" value="1"/>
</dbReference>
<proteinExistence type="predicted"/>
<feature type="region of interest" description="Disordered" evidence="4">
    <location>
        <begin position="903"/>
        <end position="932"/>
    </location>
</feature>
<dbReference type="GO" id="GO:0003676">
    <property type="term" value="F:nucleic acid binding"/>
    <property type="evidence" value="ECO:0007669"/>
    <property type="project" value="InterPro"/>
</dbReference>
<dbReference type="InterPro" id="IPR001878">
    <property type="entry name" value="Znf_CCHC"/>
</dbReference>
<evidence type="ECO:0000259" key="5">
    <source>
        <dbReference type="PROSITE" id="PS50158"/>
    </source>
</evidence>
<keyword evidence="2" id="KW-0862">Zinc</keyword>
<dbReference type="AlphaFoldDB" id="A0A6L2L0Y5"/>
<evidence type="ECO:0000256" key="3">
    <source>
        <dbReference type="SAM" id="Coils"/>
    </source>
</evidence>
<dbReference type="PANTHER" id="PTHR11439:SF495">
    <property type="entry name" value="REVERSE TRANSCRIPTASE, RNA-DEPENDENT DNA POLYMERASE-RELATED"/>
    <property type="match status" value="1"/>
</dbReference>
<dbReference type="InterPro" id="IPR054722">
    <property type="entry name" value="PolX-like_BBD"/>
</dbReference>
<keyword evidence="2" id="KW-0479">Metal-binding</keyword>
<dbReference type="InterPro" id="IPR013103">
    <property type="entry name" value="RVT_2"/>
</dbReference>
<comment type="caution">
    <text evidence="6">The sequence shown here is derived from an EMBL/GenBank/DDBJ whole genome shotgun (WGS) entry which is preliminary data.</text>
</comment>
<name>A0A6L2L0Y5_TANCI</name>
<feature type="domain" description="CCHC-type" evidence="5">
    <location>
        <begin position="85"/>
        <end position="99"/>
    </location>
</feature>